<sequence>MTEHDATGGEETPTSAAESAGRDGQRFVLVLYAALTGVGAAAGLLTGTFVSGLEQPQFLFIVPFPATPLGFAAYGGLTLALVLGVPLSLVVYVSQRIDDGG</sequence>
<comment type="caution">
    <text evidence="3">The sequence shown here is derived from an EMBL/GenBank/DDBJ whole genome shotgun (WGS) entry which is preliminary data.</text>
</comment>
<feature type="transmembrane region" description="Helical" evidence="2">
    <location>
        <begin position="29"/>
        <end position="51"/>
    </location>
</feature>
<organism evidence="3 4">
    <name type="scientific">Halobellus salinus</name>
    <dbReference type="NCBI Taxonomy" id="931585"/>
    <lineage>
        <taxon>Archaea</taxon>
        <taxon>Methanobacteriati</taxon>
        <taxon>Methanobacteriota</taxon>
        <taxon>Stenosarchaea group</taxon>
        <taxon>Halobacteria</taxon>
        <taxon>Halobacteriales</taxon>
        <taxon>Haloferacaceae</taxon>
        <taxon>Halobellus</taxon>
    </lineage>
</organism>
<evidence type="ECO:0000256" key="1">
    <source>
        <dbReference type="SAM" id="MobiDB-lite"/>
    </source>
</evidence>
<proteinExistence type="predicted"/>
<feature type="region of interest" description="Disordered" evidence="1">
    <location>
        <begin position="1"/>
        <end position="21"/>
    </location>
</feature>
<accession>A0A830ES36</accession>
<feature type="transmembrane region" description="Helical" evidence="2">
    <location>
        <begin position="71"/>
        <end position="93"/>
    </location>
</feature>
<keyword evidence="4" id="KW-1185">Reference proteome</keyword>
<evidence type="ECO:0008006" key="5">
    <source>
        <dbReference type="Google" id="ProtNLM"/>
    </source>
</evidence>
<evidence type="ECO:0000256" key="2">
    <source>
        <dbReference type="SAM" id="Phobius"/>
    </source>
</evidence>
<dbReference type="Pfam" id="PF24364">
    <property type="entry name" value="DUF7520"/>
    <property type="match status" value="1"/>
</dbReference>
<keyword evidence="2" id="KW-0472">Membrane</keyword>
<gene>
    <name evidence="3" type="ORF">GCM10008995_13010</name>
</gene>
<reference evidence="3" key="1">
    <citation type="journal article" date="2014" name="Int. J. Syst. Evol. Microbiol.">
        <title>Complete genome sequence of Corynebacterium casei LMG S-19264T (=DSM 44701T), isolated from a smear-ripened cheese.</title>
        <authorList>
            <consortium name="US DOE Joint Genome Institute (JGI-PGF)"/>
            <person name="Walter F."/>
            <person name="Albersmeier A."/>
            <person name="Kalinowski J."/>
            <person name="Ruckert C."/>
        </authorList>
    </citation>
    <scope>NUCLEOTIDE SEQUENCE</scope>
    <source>
        <strain evidence="3">JCM 14359</strain>
    </source>
</reference>
<evidence type="ECO:0000313" key="4">
    <source>
        <dbReference type="Proteomes" id="UP000653099"/>
    </source>
</evidence>
<keyword evidence="2" id="KW-0812">Transmembrane</keyword>
<name>A0A830ES36_9EURY</name>
<evidence type="ECO:0000313" key="3">
    <source>
        <dbReference type="EMBL" id="GGJ04559.1"/>
    </source>
</evidence>
<dbReference type="RefSeq" id="WP_425603785.1">
    <property type="nucleotide sequence ID" value="NZ_FXTR01000003.1"/>
</dbReference>
<dbReference type="Proteomes" id="UP000653099">
    <property type="component" value="Unassembled WGS sequence"/>
</dbReference>
<dbReference type="EMBL" id="BMOC01000006">
    <property type="protein sequence ID" value="GGJ04559.1"/>
    <property type="molecule type" value="Genomic_DNA"/>
</dbReference>
<protein>
    <recommendedName>
        <fullName evidence="5">Cox cluster protein</fullName>
    </recommendedName>
</protein>
<dbReference type="AlphaFoldDB" id="A0A830ES36"/>
<dbReference type="InterPro" id="IPR055942">
    <property type="entry name" value="DUF7520"/>
</dbReference>
<reference evidence="3" key="2">
    <citation type="submission" date="2020-09" db="EMBL/GenBank/DDBJ databases">
        <authorList>
            <person name="Sun Q."/>
            <person name="Ohkuma M."/>
        </authorList>
    </citation>
    <scope>NUCLEOTIDE SEQUENCE</scope>
    <source>
        <strain evidence="3">JCM 14359</strain>
    </source>
</reference>
<keyword evidence="2" id="KW-1133">Transmembrane helix</keyword>